<evidence type="ECO:0000256" key="1">
    <source>
        <dbReference type="ARBA" id="ARBA00001933"/>
    </source>
</evidence>
<protein>
    <recommendedName>
        <fullName evidence="3 11">Ornithine aminotransferase</fullName>
        <shortName evidence="11">OAT</shortName>
        <ecNumber evidence="3 11">2.6.1.13</ecNumber>
    </recommendedName>
    <alternativeName>
        <fullName evidence="10 11">Ornithine--oxo-acid aminotransferase</fullName>
    </alternativeName>
</protein>
<dbReference type="Gene3D" id="3.90.1150.10">
    <property type="entry name" value="Aspartate Aminotransferase, domain 1"/>
    <property type="match status" value="1"/>
</dbReference>
<feature type="modified residue" description="N6-(pyridoxal phosphate)lysine" evidence="11">
    <location>
        <position position="255"/>
    </location>
</feature>
<name>A0ABT1YRL6_9BACL</name>
<evidence type="ECO:0000256" key="8">
    <source>
        <dbReference type="ARBA" id="ARBA00022679"/>
    </source>
</evidence>
<evidence type="ECO:0000256" key="6">
    <source>
        <dbReference type="ARBA" id="ARBA00022605"/>
    </source>
</evidence>
<comment type="catalytic activity">
    <reaction evidence="11">
        <text>a 2-oxocarboxylate + L-ornithine = L-glutamate 5-semialdehyde + an L-alpha-amino acid</text>
        <dbReference type="Rhea" id="RHEA:13877"/>
        <dbReference type="ChEBI" id="CHEBI:35179"/>
        <dbReference type="ChEBI" id="CHEBI:46911"/>
        <dbReference type="ChEBI" id="CHEBI:58066"/>
        <dbReference type="ChEBI" id="CHEBI:59869"/>
        <dbReference type="EC" id="2.6.1.13"/>
    </reaction>
</comment>
<evidence type="ECO:0000256" key="7">
    <source>
        <dbReference type="ARBA" id="ARBA00022650"/>
    </source>
</evidence>
<dbReference type="EMBL" id="JANQBD010000030">
    <property type="protein sequence ID" value="MCR8635682.1"/>
    <property type="molecule type" value="Genomic_DNA"/>
</dbReference>
<keyword evidence="5 11" id="KW-0032">Aminotransferase</keyword>
<evidence type="ECO:0000256" key="2">
    <source>
        <dbReference type="ARBA" id="ARBA00004998"/>
    </source>
</evidence>
<dbReference type="EC" id="2.6.1.13" evidence="3 11"/>
<keyword evidence="9 11" id="KW-0663">Pyridoxal phosphate</keyword>
<dbReference type="Pfam" id="PF00202">
    <property type="entry name" value="Aminotran_3"/>
    <property type="match status" value="1"/>
</dbReference>
<dbReference type="Gene3D" id="3.40.640.10">
    <property type="entry name" value="Type I PLP-dependent aspartate aminotransferase-like (Major domain)"/>
    <property type="match status" value="1"/>
</dbReference>
<dbReference type="HAMAP" id="MF_01689">
    <property type="entry name" value="Ornith_aminotrans_3"/>
    <property type="match status" value="1"/>
</dbReference>
<dbReference type="InterPro" id="IPR015421">
    <property type="entry name" value="PyrdxlP-dep_Trfase_major"/>
</dbReference>
<dbReference type="PROSITE" id="PS00600">
    <property type="entry name" value="AA_TRANSFER_CLASS_3"/>
    <property type="match status" value="1"/>
</dbReference>
<evidence type="ECO:0000313" key="13">
    <source>
        <dbReference type="Proteomes" id="UP001300012"/>
    </source>
</evidence>
<comment type="pathway">
    <text evidence="2 11">Amino-acid biosynthesis; L-proline biosynthesis; L-glutamate 5-semialdehyde from L-ornithine: step 1/1.</text>
</comment>
<evidence type="ECO:0000256" key="10">
    <source>
        <dbReference type="ARBA" id="ARBA00030587"/>
    </source>
</evidence>
<organism evidence="12 13">
    <name type="scientific">Paenibacillus radicis</name>
    <name type="common">ex Xue et al. 2023</name>
    <dbReference type="NCBI Taxonomy" id="2972489"/>
    <lineage>
        <taxon>Bacteria</taxon>
        <taxon>Bacillati</taxon>
        <taxon>Bacillota</taxon>
        <taxon>Bacilli</taxon>
        <taxon>Bacillales</taxon>
        <taxon>Paenibacillaceae</taxon>
        <taxon>Paenibacillus</taxon>
    </lineage>
</organism>
<gene>
    <name evidence="11" type="primary">rocD</name>
    <name evidence="12" type="ORF">NV381_31200</name>
</gene>
<keyword evidence="8 11" id="KW-0808">Transferase</keyword>
<comment type="caution">
    <text evidence="12">The sequence shown here is derived from an EMBL/GenBank/DDBJ whole genome shotgun (WGS) entry which is preliminary data.</text>
</comment>
<dbReference type="InterPro" id="IPR015424">
    <property type="entry name" value="PyrdxlP-dep_Trfase"/>
</dbReference>
<dbReference type="InterPro" id="IPR005814">
    <property type="entry name" value="Aminotrans_3"/>
</dbReference>
<dbReference type="InterPro" id="IPR049704">
    <property type="entry name" value="Aminotrans_3_PPA_site"/>
</dbReference>
<sequence length="399" mass="44086">MDRTEQIIGQTEQYGARNYNPLPVVIVRAEGVWVEDAEGRHYLDMLSAYSAVNQGHRHKRIIQALLDQADRVTLTSRAFHHDRAGEWYELLSRLTGKTTILPMNTGAEAVETALKAARRWAYRVKGVPDMEAEIIVCANNFHGRTLSITSFSTEPAYKSGFGPFTPGFVTVPFGDIEALRRAITPHTAAFLFEPIQGEAGVVIPPKGYLRAAAALCRKHRVLMMADEIQTGLGRTGQRFACDWEKVVPDVYILGKALGGGVLPVSAVAADREVLGVFDAGSHGSTFGGNPLACAVSIAALQVLEEEKLGQRARIWGNYMLKRLKRIRSPRIRDIRGKGLLIGIELDTEARPYCHRLMELGVLCKETHANIIRIAPPLTIVKDEINWALKRVESALTERG</sequence>
<dbReference type="InterPro" id="IPR015422">
    <property type="entry name" value="PyrdxlP-dep_Trfase_small"/>
</dbReference>
<evidence type="ECO:0000256" key="4">
    <source>
        <dbReference type="ARBA" id="ARBA00022490"/>
    </source>
</evidence>
<dbReference type="CDD" id="cd00610">
    <property type="entry name" value="OAT_like"/>
    <property type="match status" value="1"/>
</dbReference>
<proteinExistence type="inferred from homology"/>
<comment type="cofactor">
    <cofactor evidence="1 11">
        <name>pyridoxal 5'-phosphate</name>
        <dbReference type="ChEBI" id="CHEBI:597326"/>
    </cofactor>
</comment>
<evidence type="ECO:0000256" key="11">
    <source>
        <dbReference type="HAMAP-Rule" id="MF_01689"/>
    </source>
</evidence>
<dbReference type="InterPro" id="IPR050103">
    <property type="entry name" value="Class-III_PLP-dep_AT"/>
</dbReference>
<evidence type="ECO:0000313" key="12">
    <source>
        <dbReference type="EMBL" id="MCR8635682.1"/>
    </source>
</evidence>
<dbReference type="Proteomes" id="UP001300012">
    <property type="component" value="Unassembled WGS sequence"/>
</dbReference>
<keyword evidence="13" id="KW-1185">Reference proteome</keyword>
<dbReference type="RefSeq" id="WP_258217227.1">
    <property type="nucleotide sequence ID" value="NZ_JANQBD010000030.1"/>
</dbReference>
<evidence type="ECO:0000256" key="9">
    <source>
        <dbReference type="ARBA" id="ARBA00022898"/>
    </source>
</evidence>
<keyword evidence="4 11" id="KW-0963">Cytoplasm</keyword>
<comment type="function">
    <text evidence="11">Catalyzes the interconversion of ornithine to glutamate semialdehyde.</text>
</comment>
<dbReference type="InterPro" id="IPR010164">
    <property type="entry name" value="Orn_aminotrans"/>
</dbReference>
<keyword evidence="7 11" id="KW-0641">Proline biosynthesis</keyword>
<dbReference type="PIRSF" id="PIRSF000521">
    <property type="entry name" value="Transaminase_4ab_Lys_Orn"/>
    <property type="match status" value="1"/>
</dbReference>
<reference evidence="12 13" key="1">
    <citation type="submission" date="2022-08" db="EMBL/GenBank/DDBJ databases">
        <title>Paenibacillus endoradicis sp. nov., Paenibacillus radicibacter sp. nov and Paenibacillus pararadicis sp. nov., three cold-adapted plant growth-promoting bacteria isolated from root of Larix gmelinii in Great Khingan.</title>
        <authorList>
            <person name="Xue H."/>
        </authorList>
    </citation>
    <scope>NUCLEOTIDE SEQUENCE [LARGE SCALE GENOMIC DNA]</scope>
    <source>
        <strain evidence="12 13">N5-1-1-5</strain>
    </source>
</reference>
<dbReference type="NCBIfam" id="TIGR01885">
    <property type="entry name" value="Orn_aminotrans"/>
    <property type="match status" value="1"/>
</dbReference>
<dbReference type="InterPro" id="IPR034757">
    <property type="entry name" value="Ornith_aminotrans_bact"/>
</dbReference>
<evidence type="ECO:0000256" key="5">
    <source>
        <dbReference type="ARBA" id="ARBA00022576"/>
    </source>
</evidence>
<keyword evidence="6 11" id="KW-0028">Amino-acid biosynthesis</keyword>
<dbReference type="PANTHER" id="PTHR11986">
    <property type="entry name" value="AMINOTRANSFERASE CLASS III"/>
    <property type="match status" value="1"/>
</dbReference>
<comment type="similarity">
    <text evidence="11">Belongs to the class-III pyridoxal-phosphate-dependent aminotransferase family. OAT subfamily.</text>
</comment>
<comment type="subcellular location">
    <subcellularLocation>
        <location evidence="11">Cytoplasm</location>
    </subcellularLocation>
</comment>
<evidence type="ECO:0000256" key="3">
    <source>
        <dbReference type="ARBA" id="ARBA00012924"/>
    </source>
</evidence>
<dbReference type="SUPFAM" id="SSF53383">
    <property type="entry name" value="PLP-dependent transferases"/>
    <property type="match status" value="1"/>
</dbReference>
<dbReference type="NCBIfam" id="NF003145">
    <property type="entry name" value="PRK04073.1"/>
    <property type="match status" value="1"/>
</dbReference>
<accession>A0ABT1YRL6</accession>
<dbReference type="PANTHER" id="PTHR11986:SF18">
    <property type="entry name" value="ORNITHINE AMINOTRANSFERASE, MITOCHONDRIAL"/>
    <property type="match status" value="1"/>
</dbReference>